<gene>
    <name evidence="2" type="ORF">MGAL_10B042424</name>
</gene>
<feature type="region of interest" description="Disordered" evidence="1">
    <location>
        <begin position="61"/>
        <end position="89"/>
    </location>
</feature>
<evidence type="ECO:0000256" key="1">
    <source>
        <dbReference type="SAM" id="MobiDB-lite"/>
    </source>
</evidence>
<name>A0A8B6ED59_MYTGA</name>
<dbReference type="EMBL" id="UYJE01004970">
    <property type="protein sequence ID" value="VDI32823.1"/>
    <property type="molecule type" value="Genomic_DNA"/>
</dbReference>
<accession>A0A8B6ED59</accession>
<dbReference type="Proteomes" id="UP000596742">
    <property type="component" value="Unassembled WGS sequence"/>
</dbReference>
<keyword evidence="3" id="KW-1185">Reference proteome</keyword>
<proteinExistence type="predicted"/>
<evidence type="ECO:0000313" key="3">
    <source>
        <dbReference type="Proteomes" id="UP000596742"/>
    </source>
</evidence>
<organism evidence="2 3">
    <name type="scientific">Mytilus galloprovincialis</name>
    <name type="common">Mediterranean mussel</name>
    <dbReference type="NCBI Taxonomy" id="29158"/>
    <lineage>
        <taxon>Eukaryota</taxon>
        <taxon>Metazoa</taxon>
        <taxon>Spiralia</taxon>
        <taxon>Lophotrochozoa</taxon>
        <taxon>Mollusca</taxon>
        <taxon>Bivalvia</taxon>
        <taxon>Autobranchia</taxon>
        <taxon>Pteriomorphia</taxon>
        <taxon>Mytilida</taxon>
        <taxon>Mytiloidea</taxon>
        <taxon>Mytilidae</taxon>
        <taxon>Mytilinae</taxon>
        <taxon>Mytilus</taxon>
    </lineage>
</organism>
<feature type="compositionally biased region" description="Basic residues" evidence="1">
    <location>
        <begin position="64"/>
        <end position="74"/>
    </location>
</feature>
<sequence>MHYFIPARRVNFLLRHSRSFFHKYDIVAEEHKESSEYFKSFTEDSDCCRASSFFKMPVFPSPGRRSRSFRRKSSPKSVDDMTLAQEKGE</sequence>
<comment type="caution">
    <text evidence="2">The sequence shown here is derived from an EMBL/GenBank/DDBJ whole genome shotgun (WGS) entry which is preliminary data.</text>
</comment>
<reference evidence="2" key="1">
    <citation type="submission" date="2018-11" db="EMBL/GenBank/DDBJ databases">
        <authorList>
            <person name="Alioto T."/>
            <person name="Alioto T."/>
        </authorList>
    </citation>
    <scope>NUCLEOTIDE SEQUENCE</scope>
</reference>
<dbReference type="AlphaFoldDB" id="A0A8B6ED59"/>
<evidence type="ECO:0000313" key="2">
    <source>
        <dbReference type="EMBL" id="VDI32823.1"/>
    </source>
</evidence>
<protein>
    <submittedName>
        <fullName evidence="2">Uncharacterized protein</fullName>
    </submittedName>
</protein>